<reference evidence="1 2" key="1">
    <citation type="submission" date="2020-01" db="EMBL/GenBank/DDBJ databases">
        <title>Genome sequencing of strain KACC 21265.</title>
        <authorList>
            <person name="Heo J."/>
            <person name="Kim S.-J."/>
            <person name="Kim J.-S."/>
            <person name="Hong S.-B."/>
            <person name="Kwon S.-W."/>
        </authorList>
    </citation>
    <scope>NUCLEOTIDE SEQUENCE [LARGE SCALE GENOMIC DNA]</scope>
    <source>
        <strain evidence="1 2">KACC 21265</strain>
    </source>
</reference>
<dbReference type="KEGG" id="xyk:GT347_24935"/>
<protein>
    <recommendedName>
        <fullName evidence="3">DUF3892 domain-containing protein</fullName>
    </recommendedName>
</protein>
<dbReference type="AlphaFoldDB" id="A0A857JB86"/>
<name>A0A857JB86_9BURK</name>
<sequence length="98" mass="10629">MAMAYAVEAVQWAPDRTVKSVRWHSFEYVDGELEKGDSVVSSIAAVAVAASRGHDLYLCYHGAVGRKIEVVDLPDGRKTLVDLPVGDQAQALADLPQF</sequence>
<dbReference type="EMBL" id="CP047650">
    <property type="protein sequence ID" value="QHJ00948.1"/>
    <property type="molecule type" value="Genomic_DNA"/>
</dbReference>
<evidence type="ECO:0000313" key="1">
    <source>
        <dbReference type="EMBL" id="QHJ00948.1"/>
    </source>
</evidence>
<accession>A0A857JB86</accession>
<evidence type="ECO:0000313" key="2">
    <source>
        <dbReference type="Proteomes" id="UP000464787"/>
    </source>
</evidence>
<gene>
    <name evidence="1" type="ORF">GT347_24935</name>
</gene>
<keyword evidence="2" id="KW-1185">Reference proteome</keyword>
<dbReference type="Proteomes" id="UP000464787">
    <property type="component" value="Chromosome"/>
</dbReference>
<dbReference type="RefSeq" id="WP_160554757.1">
    <property type="nucleotide sequence ID" value="NZ_CP047650.1"/>
</dbReference>
<proteinExistence type="predicted"/>
<evidence type="ECO:0008006" key="3">
    <source>
        <dbReference type="Google" id="ProtNLM"/>
    </source>
</evidence>
<organism evidence="1 2">
    <name type="scientific">Xylophilus rhododendri</name>
    <dbReference type="NCBI Taxonomy" id="2697032"/>
    <lineage>
        <taxon>Bacteria</taxon>
        <taxon>Pseudomonadati</taxon>
        <taxon>Pseudomonadota</taxon>
        <taxon>Betaproteobacteria</taxon>
        <taxon>Burkholderiales</taxon>
        <taxon>Xylophilus</taxon>
    </lineage>
</organism>